<protein>
    <submittedName>
        <fullName evidence="1">Cyclase family protein</fullName>
    </submittedName>
</protein>
<dbReference type="Proteomes" id="UP000005387">
    <property type="component" value="Unassembled WGS sequence"/>
</dbReference>
<evidence type="ECO:0000313" key="1">
    <source>
        <dbReference type="EMBL" id="EFM10237.1"/>
    </source>
</evidence>
<dbReference type="PANTHER" id="PTHR31118">
    <property type="entry name" value="CYCLASE-LIKE PROTEIN 2"/>
    <property type="match status" value="1"/>
</dbReference>
<reference evidence="1 2" key="1">
    <citation type="submission" date="2010-07" db="EMBL/GenBank/DDBJ databases">
        <title>The draft genome of Paenibacillus curdlanolyticus YK9.</title>
        <authorList>
            <consortium name="US DOE Joint Genome Institute (JGI-PGF)"/>
            <person name="Lucas S."/>
            <person name="Copeland A."/>
            <person name="Lapidus A."/>
            <person name="Cheng J.-F."/>
            <person name="Bruce D."/>
            <person name="Goodwin L."/>
            <person name="Pitluck S."/>
            <person name="Land M.L."/>
            <person name="Hauser L."/>
            <person name="Chang Y.-J."/>
            <person name="Jeffries C."/>
            <person name="Anderson I.J."/>
            <person name="Johnson E."/>
            <person name="Loganathan U."/>
            <person name="Mulhopadhyay B."/>
            <person name="Kyrpides N."/>
            <person name="Woyke T.J."/>
        </authorList>
    </citation>
    <scope>NUCLEOTIDE SEQUENCE [LARGE SCALE GENOMIC DNA]</scope>
    <source>
        <strain evidence="1 2">YK9</strain>
    </source>
</reference>
<dbReference type="Pfam" id="PF04199">
    <property type="entry name" value="Cyclase"/>
    <property type="match status" value="1"/>
</dbReference>
<keyword evidence="2" id="KW-1185">Reference proteome</keyword>
<sequence>MLIELSHPIVNGLPVFPGDTETELTQSKFYRIDGYSNHQLSINMHAGTHIDGPMHLLDCSTYLNEFPLETFIGDGCLLDVSRESVIDYKAEYEELISPQQIVILHTGHSRLFGQPSYFTDYPVLTVEFAKLLVRKNVKMVGMDMPSPDKYPFEVHQHLFQHNILLIENLTNVEQLRDIPSFEIIALPLNIRADSSMARVIARVKYR</sequence>
<dbReference type="GO" id="GO:0004061">
    <property type="term" value="F:arylformamidase activity"/>
    <property type="evidence" value="ECO:0007669"/>
    <property type="project" value="InterPro"/>
</dbReference>
<gene>
    <name evidence="1" type="ORF">PaecuDRAFT_3196</name>
</gene>
<dbReference type="PANTHER" id="PTHR31118:SF12">
    <property type="entry name" value="CYCLASE-LIKE PROTEIN 2"/>
    <property type="match status" value="1"/>
</dbReference>
<dbReference type="SUPFAM" id="SSF102198">
    <property type="entry name" value="Putative cyclase"/>
    <property type="match status" value="1"/>
</dbReference>
<proteinExistence type="predicted"/>
<dbReference type="RefSeq" id="WP_006039184.1">
    <property type="nucleotide sequence ID" value="NZ_AEDD01000008.1"/>
</dbReference>
<name>E0IC07_9BACL</name>
<dbReference type="EMBL" id="AEDD01000008">
    <property type="protein sequence ID" value="EFM10237.1"/>
    <property type="molecule type" value="Genomic_DNA"/>
</dbReference>
<dbReference type="eggNOG" id="COG1878">
    <property type="taxonomic scope" value="Bacteria"/>
</dbReference>
<dbReference type="OrthoDB" id="9796085at2"/>
<dbReference type="InterPro" id="IPR007325">
    <property type="entry name" value="KFase/CYL"/>
</dbReference>
<dbReference type="AlphaFoldDB" id="E0IC07"/>
<evidence type="ECO:0000313" key="2">
    <source>
        <dbReference type="Proteomes" id="UP000005387"/>
    </source>
</evidence>
<dbReference type="GO" id="GO:0019441">
    <property type="term" value="P:L-tryptophan catabolic process to kynurenine"/>
    <property type="evidence" value="ECO:0007669"/>
    <property type="project" value="InterPro"/>
</dbReference>
<organism evidence="1 2">
    <name type="scientific">Paenibacillus curdlanolyticus YK9</name>
    <dbReference type="NCBI Taxonomy" id="717606"/>
    <lineage>
        <taxon>Bacteria</taxon>
        <taxon>Bacillati</taxon>
        <taxon>Bacillota</taxon>
        <taxon>Bacilli</taxon>
        <taxon>Bacillales</taxon>
        <taxon>Paenibacillaceae</taxon>
        <taxon>Paenibacillus</taxon>
    </lineage>
</organism>
<dbReference type="STRING" id="717606.PaecuDRAFT_3196"/>
<dbReference type="Gene3D" id="3.50.30.50">
    <property type="entry name" value="Putative cyclase"/>
    <property type="match status" value="1"/>
</dbReference>
<accession>E0IC07</accession>
<dbReference type="InterPro" id="IPR037175">
    <property type="entry name" value="KFase_sf"/>
</dbReference>